<evidence type="ECO:0000256" key="1">
    <source>
        <dbReference type="SAM" id="MobiDB-lite"/>
    </source>
</evidence>
<feature type="compositionally biased region" description="Low complexity" evidence="1">
    <location>
        <begin position="78"/>
        <end position="93"/>
    </location>
</feature>
<evidence type="ECO:0000313" key="3">
    <source>
        <dbReference type="Proteomes" id="UP000058305"/>
    </source>
</evidence>
<proteinExistence type="predicted"/>
<protein>
    <submittedName>
        <fullName evidence="2">Uncharacterized protein</fullName>
    </submittedName>
</protein>
<evidence type="ECO:0000313" key="2">
    <source>
        <dbReference type="EMBL" id="AMB58247.1"/>
    </source>
</evidence>
<dbReference type="AlphaFoldDB" id="A0A120I049"/>
<feature type="compositionally biased region" description="Basic and acidic residues" evidence="1">
    <location>
        <begin position="102"/>
        <end position="111"/>
    </location>
</feature>
<dbReference type="EMBL" id="CP014145">
    <property type="protein sequence ID" value="AMB58247.1"/>
    <property type="molecule type" value="Genomic_DNA"/>
</dbReference>
<name>A0A120I049_9MICO</name>
<dbReference type="Proteomes" id="UP000058305">
    <property type="component" value="Chromosome"/>
</dbReference>
<organism evidence="2 3">
    <name type="scientific">Microterricola viridarii</name>
    <dbReference type="NCBI Taxonomy" id="412690"/>
    <lineage>
        <taxon>Bacteria</taxon>
        <taxon>Bacillati</taxon>
        <taxon>Actinomycetota</taxon>
        <taxon>Actinomycetes</taxon>
        <taxon>Micrococcales</taxon>
        <taxon>Microbacteriaceae</taxon>
        <taxon>Microterricola</taxon>
    </lineage>
</organism>
<feature type="region of interest" description="Disordered" evidence="1">
    <location>
        <begin position="71"/>
        <end position="111"/>
    </location>
</feature>
<sequence>MSAAVLRDLARDLDGTADRAFTLEAEDTRRREAAQVRLAAKLIAADPLLAAHYADAWTDAARRQIAKHDEADMDAVHASRSSRQADRAAQLAAETPHYPTNHAHERDERPDCPETFANGMLNGACTLAKENHA</sequence>
<gene>
    <name evidence="2" type="ORF">AWU67_04590</name>
</gene>
<accession>A0A120I049</accession>
<dbReference type="RefSeq" id="WP_067226941.1">
    <property type="nucleotide sequence ID" value="NZ_CP014145.1"/>
</dbReference>
<reference evidence="2 3" key="1">
    <citation type="journal article" date="2016" name="J. Biotechnol.">
        <title>First complete genome sequence of a species in the genus Microterricola, an extremophilic cold active enzyme producing bacterial strain ERGS5:02 isolated from Sikkim Himalaya.</title>
        <authorList>
            <person name="Himanshu"/>
            <person name="Swarnkar M.K."/>
            <person name="Singh D."/>
            <person name="Kumar R."/>
        </authorList>
    </citation>
    <scope>NUCLEOTIDE SEQUENCE [LARGE SCALE GENOMIC DNA]</scope>
    <source>
        <strain evidence="2 3">ERGS5:02</strain>
    </source>
</reference>
<reference evidence="3" key="2">
    <citation type="submission" date="2016-01" db="EMBL/GenBank/DDBJ databases">
        <title>First complete genome sequence of a species in the genus Microterricola, an extremophilic cold active enzyme producing strain ERGS5:02 isolated from Sikkim Himalaya.</title>
        <authorList>
            <person name="Kumar R."/>
            <person name="Singh D."/>
            <person name="Swarnkar M.K."/>
        </authorList>
    </citation>
    <scope>NUCLEOTIDE SEQUENCE [LARGE SCALE GENOMIC DNA]</scope>
    <source>
        <strain evidence="3">ERGS5:02</strain>
    </source>
</reference>
<keyword evidence="3" id="KW-1185">Reference proteome</keyword>
<dbReference type="KEGG" id="mvd:AWU67_04590"/>